<accession>A0A3N4J7K4</accession>
<reference evidence="1 2" key="1">
    <citation type="journal article" date="2018" name="Nat. Ecol. Evol.">
        <title>Pezizomycetes genomes reveal the molecular basis of ectomycorrhizal truffle lifestyle.</title>
        <authorList>
            <person name="Murat C."/>
            <person name="Payen T."/>
            <person name="Noel B."/>
            <person name="Kuo A."/>
            <person name="Morin E."/>
            <person name="Chen J."/>
            <person name="Kohler A."/>
            <person name="Krizsan K."/>
            <person name="Balestrini R."/>
            <person name="Da Silva C."/>
            <person name="Montanini B."/>
            <person name="Hainaut M."/>
            <person name="Levati E."/>
            <person name="Barry K.W."/>
            <person name="Belfiori B."/>
            <person name="Cichocki N."/>
            <person name="Clum A."/>
            <person name="Dockter R.B."/>
            <person name="Fauchery L."/>
            <person name="Guy J."/>
            <person name="Iotti M."/>
            <person name="Le Tacon F."/>
            <person name="Lindquist E.A."/>
            <person name="Lipzen A."/>
            <person name="Malagnac F."/>
            <person name="Mello A."/>
            <person name="Molinier V."/>
            <person name="Miyauchi S."/>
            <person name="Poulain J."/>
            <person name="Riccioni C."/>
            <person name="Rubini A."/>
            <person name="Sitrit Y."/>
            <person name="Splivallo R."/>
            <person name="Traeger S."/>
            <person name="Wang M."/>
            <person name="Zifcakova L."/>
            <person name="Wipf D."/>
            <person name="Zambonelli A."/>
            <person name="Paolocci F."/>
            <person name="Nowrousian M."/>
            <person name="Ottonello S."/>
            <person name="Baldrian P."/>
            <person name="Spatafora J.W."/>
            <person name="Henrissat B."/>
            <person name="Nagy L.G."/>
            <person name="Aury J.M."/>
            <person name="Wincker P."/>
            <person name="Grigoriev I.V."/>
            <person name="Bonfante P."/>
            <person name="Martin F.M."/>
        </authorList>
    </citation>
    <scope>NUCLEOTIDE SEQUENCE [LARGE SCALE GENOMIC DNA]</scope>
    <source>
        <strain evidence="1 2">120613-1</strain>
    </source>
</reference>
<dbReference type="Proteomes" id="UP000276215">
    <property type="component" value="Unassembled WGS sequence"/>
</dbReference>
<sequence>METQNQLQLDKSRVTLILQINTELLRETINLQANGKGTGGEENKTPDKGYIECMRRLQCNLAYLAAIADRSHKPASQIPPSPTILLAPPGMPVLERMYKDLQGLYPGVKPG</sequence>
<dbReference type="STRING" id="1336337.A0A3N4J7K4"/>
<evidence type="ECO:0000313" key="2">
    <source>
        <dbReference type="Proteomes" id="UP000276215"/>
    </source>
</evidence>
<dbReference type="EMBL" id="ML120473">
    <property type="protein sequence ID" value="RPA92440.1"/>
    <property type="molecule type" value="Genomic_DNA"/>
</dbReference>
<evidence type="ECO:0000313" key="1">
    <source>
        <dbReference type="EMBL" id="RPA92440.1"/>
    </source>
</evidence>
<name>A0A3N4J7K4_9PEZI</name>
<keyword evidence="2" id="KW-1185">Reference proteome</keyword>
<dbReference type="AlphaFoldDB" id="A0A3N4J7K4"/>
<dbReference type="OrthoDB" id="2530523at2759"/>
<feature type="non-terminal residue" evidence="1">
    <location>
        <position position="111"/>
    </location>
</feature>
<proteinExistence type="predicted"/>
<protein>
    <submittedName>
        <fullName evidence="1">Uncharacterized protein</fullName>
    </submittedName>
</protein>
<gene>
    <name evidence="1" type="ORF">L873DRAFT_1709977</name>
</gene>
<organism evidence="1 2">
    <name type="scientific">Choiromyces venosus 120613-1</name>
    <dbReference type="NCBI Taxonomy" id="1336337"/>
    <lineage>
        <taxon>Eukaryota</taxon>
        <taxon>Fungi</taxon>
        <taxon>Dikarya</taxon>
        <taxon>Ascomycota</taxon>
        <taxon>Pezizomycotina</taxon>
        <taxon>Pezizomycetes</taxon>
        <taxon>Pezizales</taxon>
        <taxon>Tuberaceae</taxon>
        <taxon>Choiromyces</taxon>
    </lineage>
</organism>